<dbReference type="Pfam" id="PF03605">
    <property type="entry name" value="DcuA_DcuB"/>
    <property type="match status" value="1"/>
</dbReference>
<keyword evidence="3" id="KW-0813">Transport</keyword>
<name>U2T557_LEIAQ</name>
<organism evidence="10 11">
    <name type="scientific">Leifsonia aquatica ATCC 14665</name>
    <dbReference type="NCBI Taxonomy" id="1358026"/>
    <lineage>
        <taxon>Bacteria</taxon>
        <taxon>Bacillati</taxon>
        <taxon>Actinomycetota</taxon>
        <taxon>Actinomycetes</taxon>
        <taxon>Micrococcales</taxon>
        <taxon>Microbacteriaceae</taxon>
        <taxon>Leifsonia</taxon>
    </lineage>
</organism>
<dbReference type="GO" id="GO:0015556">
    <property type="term" value="F:C4-dicarboxylate transmembrane transporter activity"/>
    <property type="evidence" value="ECO:0007669"/>
    <property type="project" value="InterPro"/>
</dbReference>
<gene>
    <name evidence="10" type="ORF">N136_03816</name>
</gene>
<dbReference type="HOGENOM" id="CLU_036056_0_0_11"/>
<keyword evidence="7 9" id="KW-1133">Transmembrane helix</keyword>
<proteinExistence type="inferred from homology"/>
<accession>U2T557</accession>
<sequence>MEVVLVILQACVVIGAIVLGVRVGGIGLGLWGVVGTAILVFVFRLPPGSPPVDAFFIIIAVITASSAMQAAGGIDFLVSIASKIIQRNPRRLTYVAPLVAFVFTVLSGTSNIFFALIPVIYETAYRNGQRPERALAASTVTSGLGITASPVSAAMAAYLVLMEAKGFGLPQVLAITVPSAIVACIVTSFVQQRIGKELIADPVFRKRVEAGTVEVPAALEASFAAQASGGA</sequence>
<dbReference type="EMBL" id="AWVQ01000590">
    <property type="protein sequence ID" value="ERK69852.1"/>
    <property type="molecule type" value="Genomic_DNA"/>
</dbReference>
<feature type="non-terminal residue" evidence="10">
    <location>
        <position position="231"/>
    </location>
</feature>
<feature type="transmembrane region" description="Helical" evidence="9">
    <location>
        <begin position="55"/>
        <end position="74"/>
    </location>
</feature>
<evidence type="ECO:0000256" key="2">
    <source>
        <dbReference type="ARBA" id="ARBA00006413"/>
    </source>
</evidence>
<keyword evidence="6 9" id="KW-0812">Transmembrane</keyword>
<dbReference type="RefSeq" id="WP_021764470.1">
    <property type="nucleotide sequence ID" value="NZ_KI272493.1"/>
</dbReference>
<dbReference type="PANTHER" id="PTHR36106">
    <property type="entry name" value="ANAEROBIC C4-DICARBOXYLATE TRANSPORTER DCUB"/>
    <property type="match status" value="1"/>
</dbReference>
<evidence type="ECO:0000256" key="6">
    <source>
        <dbReference type="ARBA" id="ARBA00022692"/>
    </source>
</evidence>
<dbReference type="Proteomes" id="UP000016605">
    <property type="component" value="Unassembled WGS sequence"/>
</dbReference>
<comment type="subcellular location">
    <subcellularLocation>
        <location evidence="1">Cell inner membrane</location>
        <topology evidence="1">Multi-pass membrane protein</topology>
    </subcellularLocation>
</comment>
<evidence type="ECO:0000313" key="10">
    <source>
        <dbReference type="EMBL" id="ERK69852.1"/>
    </source>
</evidence>
<keyword evidence="8 9" id="KW-0472">Membrane</keyword>
<evidence type="ECO:0000256" key="8">
    <source>
        <dbReference type="ARBA" id="ARBA00023136"/>
    </source>
</evidence>
<feature type="transmembrane region" description="Helical" evidence="9">
    <location>
        <begin position="133"/>
        <end position="161"/>
    </location>
</feature>
<feature type="transmembrane region" description="Helical" evidence="9">
    <location>
        <begin position="167"/>
        <end position="190"/>
    </location>
</feature>
<keyword evidence="5" id="KW-0997">Cell inner membrane</keyword>
<feature type="transmembrane region" description="Helical" evidence="9">
    <location>
        <begin position="94"/>
        <end position="121"/>
    </location>
</feature>
<feature type="transmembrane region" description="Helical" evidence="9">
    <location>
        <begin position="25"/>
        <end position="43"/>
    </location>
</feature>
<comment type="caution">
    <text evidence="10">The sequence shown here is derived from an EMBL/GenBank/DDBJ whole genome shotgun (WGS) entry which is preliminary data.</text>
</comment>
<evidence type="ECO:0000313" key="11">
    <source>
        <dbReference type="Proteomes" id="UP000016605"/>
    </source>
</evidence>
<reference evidence="10 11" key="1">
    <citation type="submission" date="2013-08" db="EMBL/GenBank/DDBJ databases">
        <authorList>
            <person name="Weinstock G."/>
            <person name="Sodergren E."/>
            <person name="Wylie T."/>
            <person name="Fulton L."/>
            <person name="Fulton R."/>
            <person name="Fronick C."/>
            <person name="O'Laughlin M."/>
            <person name="Godfrey J."/>
            <person name="Miner T."/>
            <person name="Herter B."/>
            <person name="Appelbaum E."/>
            <person name="Cordes M."/>
            <person name="Lek S."/>
            <person name="Wollam A."/>
            <person name="Pepin K.H."/>
            <person name="Palsikar V.B."/>
            <person name="Mitreva M."/>
            <person name="Wilson R.K."/>
        </authorList>
    </citation>
    <scope>NUCLEOTIDE SEQUENCE [LARGE SCALE GENOMIC DNA]</scope>
    <source>
        <strain evidence="10 11">ATCC 14665</strain>
    </source>
</reference>
<dbReference type="GO" id="GO:0005886">
    <property type="term" value="C:plasma membrane"/>
    <property type="evidence" value="ECO:0007669"/>
    <property type="project" value="UniProtKB-SubCell"/>
</dbReference>
<dbReference type="PANTHER" id="PTHR36106:SF1">
    <property type="entry name" value="ANAEROBIC C4-DICARBOXYLATE TRANSPORTER DCUB"/>
    <property type="match status" value="1"/>
</dbReference>
<comment type="similarity">
    <text evidence="2">Belongs to the DcuA/DcuB transporter (TC 2.A.13.1) family.</text>
</comment>
<dbReference type="AlphaFoldDB" id="U2T557"/>
<dbReference type="InterPro" id="IPR004668">
    <property type="entry name" value="Anaer_Dcu_memb_transpt"/>
</dbReference>
<protein>
    <submittedName>
        <fullName evidence="10">Anaerobic C4-dicarboxylate transporter DcuA domain protein</fullName>
    </submittedName>
</protein>
<evidence type="ECO:0000256" key="5">
    <source>
        <dbReference type="ARBA" id="ARBA00022519"/>
    </source>
</evidence>
<evidence type="ECO:0000256" key="9">
    <source>
        <dbReference type="SAM" id="Phobius"/>
    </source>
</evidence>
<evidence type="ECO:0000256" key="3">
    <source>
        <dbReference type="ARBA" id="ARBA00022448"/>
    </source>
</evidence>
<evidence type="ECO:0000256" key="1">
    <source>
        <dbReference type="ARBA" id="ARBA00004429"/>
    </source>
</evidence>
<evidence type="ECO:0000256" key="7">
    <source>
        <dbReference type="ARBA" id="ARBA00022989"/>
    </source>
</evidence>
<keyword evidence="4" id="KW-1003">Cell membrane</keyword>
<evidence type="ECO:0000256" key="4">
    <source>
        <dbReference type="ARBA" id="ARBA00022475"/>
    </source>
</evidence>